<keyword evidence="5" id="KW-0694">RNA-binding</keyword>
<dbReference type="Proteomes" id="UP001199296">
    <property type="component" value="Unassembled WGS sequence"/>
</dbReference>
<evidence type="ECO:0000256" key="3">
    <source>
        <dbReference type="ARBA" id="ARBA00011643"/>
    </source>
</evidence>
<reference evidence="9 10" key="1">
    <citation type="submission" date="2021-10" db="EMBL/GenBank/DDBJ databases">
        <authorList>
            <person name="Grouzdev D.S."/>
            <person name="Pantiukh K.S."/>
            <person name="Krutkina M.S."/>
        </authorList>
    </citation>
    <scope>NUCLEOTIDE SEQUENCE [LARGE SCALE GENOMIC DNA]</scope>
    <source>
        <strain evidence="9 10">Z-7514</strain>
    </source>
</reference>
<organism evidence="9 10">
    <name type="scientific">Halanaerobium polyolivorans</name>
    <dbReference type="NCBI Taxonomy" id="2886943"/>
    <lineage>
        <taxon>Bacteria</taxon>
        <taxon>Bacillati</taxon>
        <taxon>Bacillota</taxon>
        <taxon>Clostridia</taxon>
        <taxon>Halanaerobiales</taxon>
        <taxon>Halanaerobiaceae</taxon>
        <taxon>Halanaerobium</taxon>
    </lineage>
</organism>
<dbReference type="RefSeq" id="WP_229343924.1">
    <property type="nucleotide sequence ID" value="NZ_JAJFAT010000003.1"/>
</dbReference>
<dbReference type="InterPro" id="IPR036482">
    <property type="entry name" value="Regulatory_HutP_sf"/>
</dbReference>
<comment type="function">
    <text evidence="1">Antiterminator that binds to cis-acting regulatory sequences on the mRNA in the presence of histidine, thereby suppressing transcription termination and activating the hut operon for histidine utilization.</text>
</comment>
<dbReference type="AlphaFoldDB" id="A0AAW4WT49"/>
<comment type="subunit">
    <text evidence="3">Homohexamer.</text>
</comment>
<dbReference type="EMBL" id="JAJFAT010000003">
    <property type="protein sequence ID" value="MCC3144267.1"/>
    <property type="molecule type" value="Genomic_DNA"/>
</dbReference>
<name>A0AAW4WT49_9FIRM</name>
<dbReference type="Gene3D" id="3.40.1510.10">
    <property type="entry name" value="Hut operon regulatory protein HutP"/>
    <property type="match status" value="1"/>
</dbReference>
<gene>
    <name evidence="9" type="ORF">LJ207_02895</name>
</gene>
<evidence type="ECO:0000256" key="4">
    <source>
        <dbReference type="ARBA" id="ARBA00019377"/>
    </source>
</evidence>
<keyword evidence="8" id="KW-0804">Transcription</keyword>
<keyword evidence="6" id="KW-0805">Transcription regulation</keyword>
<sequence>MSLADFTIEDFTEIDGGQSIGKVAVLLSMVNDEHDKNIIEAYKNEGYEAVITRAGGKGSKLKDKVLRNCLGAAIKGGVITESVQDQRILTRCVERAMIDFEKPLSGISGAGIKIGIVSKAPHLAVALYGKLGIPGLDVDHEISGMGIHYYGLSTKHK</sequence>
<evidence type="ECO:0000256" key="1">
    <source>
        <dbReference type="ARBA" id="ARBA00002945"/>
    </source>
</evidence>
<dbReference type="Pfam" id="PF09021">
    <property type="entry name" value="HutP"/>
    <property type="match status" value="1"/>
</dbReference>
<keyword evidence="7" id="KW-0010">Activator</keyword>
<evidence type="ECO:0000256" key="6">
    <source>
        <dbReference type="ARBA" id="ARBA00023015"/>
    </source>
</evidence>
<comment type="similarity">
    <text evidence="2">Belongs to the HutP family.</text>
</comment>
<accession>A0AAW4WT49</accession>
<evidence type="ECO:0000313" key="9">
    <source>
        <dbReference type="EMBL" id="MCC3144267.1"/>
    </source>
</evidence>
<dbReference type="InterPro" id="IPR015111">
    <property type="entry name" value="Regulatory_HutP"/>
</dbReference>
<dbReference type="SUPFAM" id="SSF111064">
    <property type="entry name" value="Hut operon positive regulatory protein HutP"/>
    <property type="match status" value="1"/>
</dbReference>
<keyword evidence="10" id="KW-1185">Reference proteome</keyword>
<evidence type="ECO:0000256" key="8">
    <source>
        <dbReference type="ARBA" id="ARBA00023163"/>
    </source>
</evidence>
<comment type="caution">
    <text evidence="9">The sequence shown here is derived from an EMBL/GenBank/DDBJ whole genome shotgun (WGS) entry which is preliminary data.</text>
</comment>
<evidence type="ECO:0000256" key="5">
    <source>
        <dbReference type="ARBA" id="ARBA00022884"/>
    </source>
</evidence>
<protein>
    <recommendedName>
        <fullName evidence="4">Hut operon positive regulatory protein</fullName>
    </recommendedName>
</protein>
<evidence type="ECO:0000256" key="7">
    <source>
        <dbReference type="ARBA" id="ARBA00023159"/>
    </source>
</evidence>
<proteinExistence type="inferred from homology"/>
<dbReference type="GO" id="GO:0003723">
    <property type="term" value="F:RNA binding"/>
    <property type="evidence" value="ECO:0007669"/>
    <property type="project" value="UniProtKB-KW"/>
</dbReference>
<evidence type="ECO:0000313" key="10">
    <source>
        <dbReference type="Proteomes" id="UP001199296"/>
    </source>
</evidence>
<dbReference type="CDD" id="cd11640">
    <property type="entry name" value="HutP"/>
    <property type="match status" value="1"/>
</dbReference>
<evidence type="ECO:0000256" key="2">
    <source>
        <dbReference type="ARBA" id="ARBA00009992"/>
    </source>
</evidence>